<dbReference type="Proteomes" id="UP000177230">
    <property type="component" value="Unassembled WGS sequence"/>
</dbReference>
<accession>A0A1F5R146</accession>
<dbReference type="GO" id="GO:0009103">
    <property type="term" value="P:lipopolysaccharide biosynthetic process"/>
    <property type="evidence" value="ECO:0007669"/>
    <property type="project" value="TreeGrafter"/>
</dbReference>
<feature type="domain" description="Glycosyltransferase subfamily 4-like N-terminal" evidence="3">
    <location>
        <begin position="59"/>
        <end position="166"/>
    </location>
</feature>
<gene>
    <name evidence="4" type="ORF">A2024_08150</name>
</gene>
<dbReference type="PANTHER" id="PTHR46401">
    <property type="entry name" value="GLYCOSYLTRANSFERASE WBBK-RELATED"/>
    <property type="match status" value="1"/>
</dbReference>
<evidence type="ECO:0000259" key="3">
    <source>
        <dbReference type="Pfam" id="PF13579"/>
    </source>
</evidence>
<reference evidence="4 5" key="1">
    <citation type="journal article" date="2016" name="Nat. Commun.">
        <title>Thousands of microbial genomes shed light on interconnected biogeochemical processes in an aquifer system.</title>
        <authorList>
            <person name="Anantharaman K."/>
            <person name="Brown C.T."/>
            <person name="Hug L.A."/>
            <person name="Sharon I."/>
            <person name="Castelle C.J."/>
            <person name="Probst A.J."/>
            <person name="Thomas B.C."/>
            <person name="Singh A."/>
            <person name="Wilkins M.J."/>
            <person name="Karaoz U."/>
            <person name="Brodie E.L."/>
            <person name="Williams K.H."/>
            <person name="Hubbard S.S."/>
            <person name="Banfield J.F."/>
        </authorList>
    </citation>
    <scope>NUCLEOTIDE SEQUENCE [LARGE SCALE GENOMIC DNA]</scope>
</reference>
<organism evidence="4 5">
    <name type="scientific">Candidatus Edwardsbacteria bacterium GWF2_54_11</name>
    <dbReference type="NCBI Taxonomy" id="1817851"/>
    <lineage>
        <taxon>Bacteria</taxon>
        <taxon>Candidatus Edwardsiibacteriota</taxon>
    </lineage>
</organism>
<dbReference type="InterPro" id="IPR028098">
    <property type="entry name" value="Glyco_trans_4-like_N"/>
</dbReference>
<evidence type="ECO:0000313" key="4">
    <source>
        <dbReference type="EMBL" id="OGF08140.1"/>
    </source>
</evidence>
<evidence type="ECO:0000259" key="2">
    <source>
        <dbReference type="Pfam" id="PF00534"/>
    </source>
</evidence>
<dbReference type="EMBL" id="MFFM01000048">
    <property type="protein sequence ID" value="OGF08140.1"/>
    <property type="molecule type" value="Genomic_DNA"/>
</dbReference>
<dbReference type="SUPFAM" id="SSF53756">
    <property type="entry name" value="UDP-Glycosyltransferase/glycogen phosphorylase"/>
    <property type="match status" value="1"/>
</dbReference>
<feature type="domain" description="Glycosyl transferase family 1" evidence="2">
    <location>
        <begin position="171"/>
        <end position="337"/>
    </location>
</feature>
<dbReference type="GO" id="GO:0016757">
    <property type="term" value="F:glycosyltransferase activity"/>
    <property type="evidence" value="ECO:0007669"/>
    <property type="project" value="InterPro"/>
</dbReference>
<comment type="caution">
    <text evidence="4">The sequence shown here is derived from an EMBL/GenBank/DDBJ whole genome shotgun (WGS) entry which is preliminary data.</text>
</comment>
<evidence type="ECO:0000256" key="1">
    <source>
        <dbReference type="ARBA" id="ARBA00022679"/>
    </source>
</evidence>
<name>A0A1F5R146_9BACT</name>
<evidence type="ECO:0000313" key="5">
    <source>
        <dbReference type="Proteomes" id="UP000177230"/>
    </source>
</evidence>
<dbReference type="PANTHER" id="PTHR46401:SF2">
    <property type="entry name" value="GLYCOSYLTRANSFERASE WBBK-RELATED"/>
    <property type="match status" value="1"/>
</dbReference>
<dbReference type="CDD" id="cd03801">
    <property type="entry name" value="GT4_PimA-like"/>
    <property type="match status" value="1"/>
</dbReference>
<dbReference type="Pfam" id="PF13579">
    <property type="entry name" value="Glyco_trans_4_4"/>
    <property type="match status" value="1"/>
</dbReference>
<sequence>MTAKHLKILFSMPNASLHGGPAQHLPLLLDGLRPHCDVWTFEFGRKKDSETIWQKISGRMLDLFRLNLAITAFDPDIIHHNSAFDSMSIMRDAPLLWLARSRKVPLLIKIHGSHREAFGDMGMAANILRNYIIKHAHRICVLSGSEKKEFEDRWPACKGRVEVVKNIIKPDFFKAQRRESPDPTVLFISRFIKMKGIFDLLDAVPAVLVEKPRVKFIFVGSGPDGERFDRLVADKELGPAVEHIPHIGNQDTLQYYEKAWCLAFPTYYPEGMPMVVAEAMAAGCPVVTTRTRFSASYMTEGRHCLFAEPGQPGLLARQIIRLVEDNELRKGLSQNARTLATRFTDREAAPEFLNLYRTMTDNNSKRI</sequence>
<proteinExistence type="predicted"/>
<dbReference type="Pfam" id="PF00534">
    <property type="entry name" value="Glycos_transf_1"/>
    <property type="match status" value="1"/>
</dbReference>
<keyword evidence="1" id="KW-0808">Transferase</keyword>
<protein>
    <submittedName>
        <fullName evidence="4">Uncharacterized protein</fullName>
    </submittedName>
</protein>
<dbReference type="Gene3D" id="3.40.50.2000">
    <property type="entry name" value="Glycogen Phosphorylase B"/>
    <property type="match status" value="2"/>
</dbReference>
<dbReference type="InterPro" id="IPR001296">
    <property type="entry name" value="Glyco_trans_1"/>
</dbReference>
<dbReference type="AlphaFoldDB" id="A0A1F5R146"/>